<keyword evidence="7" id="KW-1185">Reference proteome</keyword>
<evidence type="ECO:0000256" key="5">
    <source>
        <dbReference type="SAM" id="MobiDB-lite"/>
    </source>
</evidence>
<dbReference type="InterPro" id="IPR023296">
    <property type="entry name" value="Glyco_hydro_beta-prop_sf"/>
</dbReference>
<evidence type="ECO:0000313" key="6">
    <source>
        <dbReference type="EMBL" id="GAA2424733.1"/>
    </source>
</evidence>
<proteinExistence type="inferred from homology"/>
<reference evidence="6 7" key="1">
    <citation type="journal article" date="2019" name="Int. J. Syst. Evol. Microbiol.">
        <title>The Global Catalogue of Microorganisms (GCM) 10K type strain sequencing project: providing services to taxonomists for standard genome sequencing and annotation.</title>
        <authorList>
            <consortium name="The Broad Institute Genomics Platform"/>
            <consortium name="The Broad Institute Genome Sequencing Center for Infectious Disease"/>
            <person name="Wu L."/>
            <person name="Ma J."/>
        </authorList>
    </citation>
    <scope>NUCLEOTIDE SEQUENCE [LARGE SCALE GENOMIC DNA]</scope>
    <source>
        <strain evidence="6 7">JCM 6305</strain>
    </source>
</reference>
<dbReference type="EMBL" id="BAAASZ010000003">
    <property type="protein sequence ID" value="GAA2424733.1"/>
    <property type="molecule type" value="Genomic_DNA"/>
</dbReference>
<dbReference type="Pfam" id="PF04616">
    <property type="entry name" value="Glyco_hydro_43"/>
    <property type="match status" value="1"/>
</dbReference>
<dbReference type="PANTHER" id="PTHR43817:SF1">
    <property type="entry name" value="HYDROLASE, FAMILY 43, PUTATIVE (AFU_ORTHOLOGUE AFUA_3G01660)-RELATED"/>
    <property type="match status" value="1"/>
</dbReference>
<dbReference type="SUPFAM" id="SSF75005">
    <property type="entry name" value="Arabinanase/levansucrase/invertase"/>
    <property type="match status" value="2"/>
</dbReference>
<evidence type="ECO:0000256" key="2">
    <source>
        <dbReference type="ARBA" id="ARBA00022729"/>
    </source>
</evidence>
<comment type="caution">
    <text evidence="6">The sequence shown here is derived from an EMBL/GenBank/DDBJ whole genome shotgun (WGS) entry which is preliminary data.</text>
</comment>
<organism evidence="6 7">
    <name type="scientific">Streptomyces macrosporus</name>
    <dbReference type="NCBI Taxonomy" id="44032"/>
    <lineage>
        <taxon>Bacteria</taxon>
        <taxon>Bacillati</taxon>
        <taxon>Actinomycetota</taxon>
        <taxon>Actinomycetes</taxon>
        <taxon>Kitasatosporales</taxon>
        <taxon>Streptomycetaceae</taxon>
        <taxon>Streptomyces</taxon>
    </lineage>
</organism>
<feature type="compositionally biased region" description="Low complexity" evidence="5">
    <location>
        <begin position="1"/>
        <end position="25"/>
    </location>
</feature>
<evidence type="ECO:0000256" key="4">
    <source>
        <dbReference type="ARBA" id="ARBA00023295"/>
    </source>
</evidence>
<feature type="region of interest" description="Disordered" evidence="5">
    <location>
        <begin position="1"/>
        <end position="27"/>
    </location>
</feature>
<keyword evidence="2" id="KW-0732">Signal</keyword>
<comment type="similarity">
    <text evidence="1">Belongs to the glycosyl hydrolase 43 family.</text>
</comment>
<feature type="region of interest" description="Disordered" evidence="5">
    <location>
        <begin position="168"/>
        <end position="225"/>
    </location>
</feature>
<gene>
    <name evidence="6" type="ORF">GCM10010405_03970</name>
</gene>
<evidence type="ECO:0000256" key="3">
    <source>
        <dbReference type="ARBA" id="ARBA00022801"/>
    </source>
</evidence>
<dbReference type="Gene3D" id="2.115.10.20">
    <property type="entry name" value="Glycosyl hydrolase domain, family 43"/>
    <property type="match status" value="2"/>
</dbReference>
<dbReference type="PANTHER" id="PTHR43817">
    <property type="entry name" value="GLYCOSYL HYDROLASE"/>
    <property type="match status" value="1"/>
</dbReference>
<feature type="compositionally biased region" description="Polar residues" evidence="5">
    <location>
        <begin position="184"/>
        <end position="193"/>
    </location>
</feature>
<evidence type="ECO:0000313" key="7">
    <source>
        <dbReference type="Proteomes" id="UP001501638"/>
    </source>
</evidence>
<evidence type="ECO:0000256" key="1">
    <source>
        <dbReference type="ARBA" id="ARBA00009865"/>
    </source>
</evidence>
<sequence>MRPGAPTARAESAPATAAAGTFTDPVVDRNGADPTIVRYNGHYHHLGTTWASHREMRRSPTVGGLRTATPTAVHRETVASRCRNFRAPELHRLDGPNGPRWYPTYSAGVSGNIDHQHVHVLESAGSDPLAPGAWREFPDPVFRRDAAAGVYGPGHNFFFPSPDGKEVRMAHHAHSGPSDGCGGTRTTRVQKVNRNADGTPDLGTPVSTSTVLREPSGTPALAGRE</sequence>
<keyword evidence="4" id="KW-0326">Glycosidase</keyword>
<keyword evidence="3" id="KW-0378">Hydrolase</keyword>
<protein>
    <submittedName>
        <fullName evidence="6">Uncharacterized protein</fullName>
    </submittedName>
</protein>
<dbReference type="Proteomes" id="UP001501638">
    <property type="component" value="Unassembled WGS sequence"/>
</dbReference>
<name>A0ABN3J8Z0_9ACTN</name>
<accession>A0ABN3J8Z0</accession>
<dbReference type="InterPro" id="IPR006710">
    <property type="entry name" value="Glyco_hydro_43"/>
</dbReference>